<feature type="region of interest" description="Disordered" evidence="1">
    <location>
        <begin position="28"/>
        <end position="62"/>
    </location>
</feature>
<feature type="non-terminal residue" evidence="2">
    <location>
        <position position="1"/>
    </location>
</feature>
<proteinExistence type="predicted"/>
<feature type="compositionally biased region" description="Basic and acidic residues" evidence="1">
    <location>
        <begin position="46"/>
        <end position="62"/>
    </location>
</feature>
<protein>
    <submittedName>
        <fullName evidence="2">Uncharacterized protein</fullName>
    </submittedName>
</protein>
<dbReference type="AlphaFoldDB" id="A0A7J7NQI8"/>
<organism evidence="2 3">
    <name type="scientific">Kingdonia uniflora</name>
    <dbReference type="NCBI Taxonomy" id="39325"/>
    <lineage>
        <taxon>Eukaryota</taxon>
        <taxon>Viridiplantae</taxon>
        <taxon>Streptophyta</taxon>
        <taxon>Embryophyta</taxon>
        <taxon>Tracheophyta</taxon>
        <taxon>Spermatophyta</taxon>
        <taxon>Magnoliopsida</taxon>
        <taxon>Ranunculales</taxon>
        <taxon>Circaeasteraceae</taxon>
        <taxon>Kingdonia</taxon>
    </lineage>
</organism>
<dbReference type="EMBL" id="JACGCM010000658">
    <property type="protein sequence ID" value="KAF6169477.1"/>
    <property type="molecule type" value="Genomic_DNA"/>
</dbReference>
<dbReference type="Proteomes" id="UP000541444">
    <property type="component" value="Unassembled WGS sequence"/>
</dbReference>
<keyword evidence="3" id="KW-1185">Reference proteome</keyword>
<evidence type="ECO:0000313" key="2">
    <source>
        <dbReference type="EMBL" id="KAF6169477.1"/>
    </source>
</evidence>
<comment type="caution">
    <text evidence="2">The sequence shown here is derived from an EMBL/GenBank/DDBJ whole genome shotgun (WGS) entry which is preliminary data.</text>
</comment>
<name>A0A7J7NQI8_9MAGN</name>
<sequence>MDGRTPSVTIKTNSYHFCKLALAKKPSRLAQSGNASCPSDEQPTVDLREKSDSYDTEDKGTVEEETLDGIRGEKAEGGSVEGVVPAEGPKYIAIAGECPSEVRMCMAVQAFISTESHGYLNVLAGFVTFLSSIASQLL</sequence>
<gene>
    <name evidence="2" type="ORF">GIB67_004758</name>
</gene>
<feature type="compositionally biased region" description="Polar residues" evidence="1">
    <location>
        <begin position="29"/>
        <end position="42"/>
    </location>
</feature>
<accession>A0A7J7NQI8</accession>
<evidence type="ECO:0000256" key="1">
    <source>
        <dbReference type="SAM" id="MobiDB-lite"/>
    </source>
</evidence>
<evidence type="ECO:0000313" key="3">
    <source>
        <dbReference type="Proteomes" id="UP000541444"/>
    </source>
</evidence>
<reference evidence="2 3" key="1">
    <citation type="journal article" date="2020" name="IScience">
        <title>Genome Sequencing of the Endangered Kingdonia uniflora (Circaeasteraceae, Ranunculales) Reveals Potential Mechanisms of Evolutionary Specialization.</title>
        <authorList>
            <person name="Sun Y."/>
            <person name="Deng T."/>
            <person name="Zhang A."/>
            <person name="Moore M.J."/>
            <person name="Landis J.B."/>
            <person name="Lin N."/>
            <person name="Zhang H."/>
            <person name="Zhang X."/>
            <person name="Huang J."/>
            <person name="Zhang X."/>
            <person name="Sun H."/>
            <person name="Wang H."/>
        </authorList>
    </citation>
    <scope>NUCLEOTIDE SEQUENCE [LARGE SCALE GENOMIC DNA]</scope>
    <source>
        <strain evidence="2">TB1705</strain>
        <tissue evidence="2">Leaf</tissue>
    </source>
</reference>